<evidence type="ECO:0000313" key="3">
    <source>
        <dbReference type="Proteomes" id="UP000094707"/>
    </source>
</evidence>
<proteinExistence type="predicted"/>
<dbReference type="GeneID" id="30413205"/>
<dbReference type="KEGG" id="mcub:MCBB_2370"/>
<sequence length="168" mass="18810">MSQKKKRESALGRGLDALIRTQPVEEPGEKEQDVESEIPAEEEKPTQRKTPPAKKTRKPSKTSGRSTAKTARKSPEKAQKPKIPRPKKKPETAAEDFNVDSQLLEEVMAEVAKNPRISLWSAKSAAVLRYLRKTKPAFSISKEASALIEDAVKEKYPDLWEIFEGEGL</sequence>
<accession>A0A1D3L5S4</accession>
<feature type="region of interest" description="Disordered" evidence="1">
    <location>
        <begin position="1"/>
        <end position="97"/>
    </location>
</feature>
<protein>
    <submittedName>
        <fullName evidence="2">AAA ATPase</fullName>
    </submittedName>
</protein>
<dbReference type="STRING" id="118062.MCBB_2370"/>
<reference evidence="2 3" key="1">
    <citation type="submission" date="2016-08" db="EMBL/GenBank/DDBJ databases">
        <authorList>
            <person name="Seilhamer J.J."/>
        </authorList>
    </citation>
    <scope>NUCLEOTIDE SEQUENCE [LARGE SCALE GENOMIC DNA]</scope>
    <source>
        <strain evidence="2">Buetzberg</strain>
    </source>
</reference>
<keyword evidence="3" id="KW-1185">Reference proteome</keyword>
<dbReference type="RefSeq" id="WP_071907924.1">
    <property type="nucleotide sequence ID" value="NZ_LT607756.1"/>
</dbReference>
<gene>
    <name evidence="2" type="ORF">MCBB_2370</name>
</gene>
<dbReference type="AlphaFoldDB" id="A0A1D3L5S4"/>
<dbReference type="PATRIC" id="fig|129848.4.peg.2422"/>
<name>A0A1D3L5S4_9EURY</name>
<dbReference type="EMBL" id="LT607756">
    <property type="protein sequence ID" value="SCG86906.1"/>
    <property type="molecule type" value="Genomic_DNA"/>
</dbReference>
<evidence type="ECO:0000313" key="2">
    <source>
        <dbReference type="EMBL" id="SCG86906.1"/>
    </source>
</evidence>
<organism evidence="2 3">
    <name type="scientific">Methanobacterium congolense</name>
    <dbReference type="NCBI Taxonomy" id="118062"/>
    <lineage>
        <taxon>Archaea</taxon>
        <taxon>Methanobacteriati</taxon>
        <taxon>Methanobacteriota</taxon>
        <taxon>Methanomada group</taxon>
        <taxon>Methanobacteria</taxon>
        <taxon>Methanobacteriales</taxon>
        <taxon>Methanobacteriaceae</taxon>
        <taxon>Methanobacterium</taxon>
    </lineage>
</organism>
<dbReference type="Proteomes" id="UP000094707">
    <property type="component" value="Chromosome I"/>
</dbReference>
<feature type="compositionally biased region" description="Basic residues" evidence="1">
    <location>
        <begin position="51"/>
        <end position="60"/>
    </location>
</feature>
<dbReference type="OrthoDB" id="37016at2157"/>
<evidence type="ECO:0000256" key="1">
    <source>
        <dbReference type="SAM" id="MobiDB-lite"/>
    </source>
</evidence>